<dbReference type="EMBL" id="KL198013">
    <property type="protein sequence ID" value="KDQ23376.1"/>
    <property type="molecule type" value="Genomic_DNA"/>
</dbReference>
<accession>A0A067NI13</accession>
<name>A0A067NI13_PLEO1</name>
<dbReference type="OrthoDB" id="2881093at2759"/>
<dbReference type="HOGENOM" id="CLU_1175847_0_0_1"/>
<dbReference type="Proteomes" id="UP000027073">
    <property type="component" value="Unassembled WGS sequence"/>
</dbReference>
<proteinExistence type="predicted"/>
<evidence type="ECO:0000313" key="1">
    <source>
        <dbReference type="EMBL" id="KDQ23376.1"/>
    </source>
</evidence>
<gene>
    <name evidence="1" type="ORF">PLEOSDRAFT_1086730</name>
</gene>
<protein>
    <submittedName>
        <fullName evidence="1">Uncharacterized protein</fullName>
    </submittedName>
</protein>
<dbReference type="InParanoid" id="A0A067NI13"/>
<evidence type="ECO:0000313" key="2">
    <source>
        <dbReference type="Proteomes" id="UP000027073"/>
    </source>
</evidence>
<organism evidence="1 2">
    <name type="scientific">Pleurotus ostreatus (strain PC15)</name>
    <name type="common">Oyster mushroom</name>
    <dbReference type="NCBI Taxonomy" id="1137138"/>
    <lineage>
        <taxon>Eukaryota</taxon>
        <taxon>Fungi</taxon>
        <taxon>Dikarya</taxon>
        <taxon>Basidiomycota</taxon>
        <taxon>Agaricomycotina</taxon>
        <taxon>Agaricomycetes</taxon>
        <taxon>Agaricomycetidae</taxon>
        <taxon>Agaricales</taxon>
        <taxon>Pleurotineae</taxon>
        <taxon>Pleurotaceae</taxon>
        <taxon>Pleurotus</taxon>
    </lineage>
</organism>
<sequence length="236" mass="26191">MEVQPVPSIGFTMQPQLAVKQNPPSSEAQTSEILQVAYEIFGFTGTGSDSTILPAASRVNWVVAQKCLGVAWRAGSGKIVGNSTSTDADKPVRMPYSIPLRFDTISDPHAINYVLGGPYLEVSINNPLAVFGKNYFNPLEGQVSLSGKRQFIHKSWWPPHKIWTSSMLGLTFWTTDAEAWYQRRITKLSTGPYESTDLKHAPAWKSAMRQNAEVAKIIRNMEVLAESYIRTTLVTV</sequence>
<dbReference type="VEuPathDB" id="FungiDB:PLEOSDRAFT_1086730"/>
<dbReference type="AlphaFoldDB" id="A0A067NI13"/>
<reference evidence="2" key="1">
    <citation type="journal article" date="2014" name="Proc. Natl. Acad. Sci. U.S.A.">
        <title>Extensive sampling of basidiomycete genomes demonstrates inadequacy of the white-rot/brown-rot paradigm for wood decay fungi.</title>
        <authorList>
            <person name="Riley R."/>
            <person name="Salamov A.A."/>
            <person name="Brown D.W."/>
            <person name="Nagy L.G."/>
            <person name="Floudas D."/>
            <person name="Held B.W."/>
            <person name="Levasseur A."/>
            <person name="Lombard V."/>
            <person name="Morin E."/>
            <person name="Otillar R."/>
            <person name="Lindquist E.A."/>
            <person name="Sun H."/>
            <person name="LaButti K.M."/>
            <person name="Schmutz J."/>
            <person name="Jabbour D."/>
            <person name="Luo H."/>
            <person name="Baker S.E."/>
            <person name="Pisabarro A.G."/>
            <person name="Walton J.D."/>
            <person name="Blanchette R.A."/>
            <person name="Henrissat B."/>
            <person name="Martin F."/>
            <person name="Cullen D."/>
            <person name="Hibbett D.S."/>
            <person name="Grigoriev I.V."/>
        </authorList>
    </citation>
    <scope>NUCLEOTIDE SEQUENCE [LARGE SCALE GENOMIC DNA]</scope>
    <source>
        <strain evidence="2">PC15</strain>
    </source>
</reference>